<dbReference type="PROSITE" id="PS00211">
    <property type="entry name" value="ABC_TRANSPORTER_1"/>
    <property type="match status" value="1"/>
</dbReference>
<evidence type="ECO:0000256" key="1">
    <source>
        <dbReference type="ARBA" id="ARBA00005417"/>
    </source>
</evidence>
<evidence type="ECO:0000313" key="6">
    <source>
        <dbReference type="EMBL" id="TPW32812.1"/>
    </source>
</evidence>
<dbReference type="Pfam" id="PF12399">
    <property type="entry name" value="BCA_ABC_TP_C"/>
    <property type="match status" value="1"/>
</dbReference>
<dbReference type="InterPro" id="IPR017871">
    <property type="entry name" value="ABC_transporter-like_CS"/>
</dbReference>
<dbReference type="CDD" id="cd03219">
    <property type="entry name" value="ABC_Mj1267_LivG_branched"/>
    <property type="match status" value="1"/>
</dbReference>
<comment type="similarity">
    <text evidence="1">Belongs to the ABC transporter superfamily.</text>
</comment>
<dbReference type="EMBL" id="VHLH01000001">
    <property type="protein sequence ID" value="TPW32812.1"/>
    <property type="molecule type" value="Genomic_DNA"/>
</dbReference>
<evidence type="ECO:0000256" key="2">
    <source>
        <dbReference type="ARBA" id="ARBA00022448"/>
    </source>
</evidence>
<dbReference type="Gene3D" id="3.40.50.300">
    <property type="entry name" value="P-loop containing nucleotide triphosphate hydrolases"/>
    <property type="match status" value="1"/>
</dbReference>
<dbReference type="AlphaFoldDB" id="A0A506UHM2"/>
<dbReference type="Pfam" id="PF00005">
    <property type="entry name" value="ABC_tran"/>
    <property type="match status" value="1"/>
</dbReference>
<reference evidence="6 7" key="1">
    <citation type="submission" date="2019-06" db="EMBL/GenBank/DDBJ databases">
        <authorList>
            <person name="Li M."/>
        </authorList>
    </citation>
    <scope>NUCLEOTIDE SEQUENCE [LARGE SCALE GENOMIC DNA]</scope>
    <source>
        <strain evidence="6 7">BGMRC6574</strain>
    </source>
</reference>
<dbReference type="InterPro" id="IPR051120">
    <property type="entry name" value="ABC_AA/LPS_Transport"/>
</dbReference>
<keyword evidence="7" id="KW-1185">Reference proteome</keyword>
<dbReference type="SUPFAM" id="SSF52540">
    <property type="entry name" value="P-loop containing nucleoside triphosphate hydrolases"/>
    <property type="match status" value="1"/>
</dbReference>
<accession>A0A506UHM2</accession>
<dbReference type="GO" id="GO:0005886">
    <property type="term" value="C:plasma membrane"/>
    <property type="evidence" value="ECO:0007669"/>
    <property type="project" value="TreeGrafter"/>
</dbReference>
<evidence type="ECO:0000256" key="4">
    <source>
        <dbReference type="ARBA" id="ARBA00022840"/>
    </source>
</evidence>
<organism evidence="6 7">
    <name type="scientific">Pararhizobium mangrovi</name>
    <dbReference type="NCBI Taxonomy" id="2590452"/>
    <lineage>
        <taxon>Bacteria</taxon>
        <taxon>Pseudomonadati</taxon>
        <taxon>Pseudomonadota</taxon>
        <taxon>Alphaproteobacteria</taxon>
        <taxon>Hyphomicrobiales</taxon>
        <taxon>Rhizobiaceae</taxon>
        <taxon>Rhizobium/Agrobacterium group</taxon>
        <taxon>Pararhizobium</taxon>
    </lineage>
</organism>
<dbReference type="PANTHER" id="PTHR45772:SF9">
    <property type="entry name" value="CONSERVED COMPONENT OF ABC TRANSPORTER FOR NATURAL AMINO ACIDS"/>
    <property type="match status" value="1"/>
</dbReference>
<dbReference type="FunFam" id="3.40.50.300:FF:000421">
    <property type="entry name" value="Branched-chain amino acid ABC transporter ATP-binding protein"/>
    <property type="match status" value="1"/>
</dbReference>
<dbReference type="InterPro" id="IPR003593">
    <property type="entry name" value="AAA+_ATPase"/>
</dbReference>
<sequence length="269" mass="29484">MHDTASGAEAGLLEVRGLAKSFGGLRAIDDCTLSVRKGTITGLIGPNGAGKTTLFNLITGFFQPDAGAVRLDGDDITGLKPNAIFDKGLCRTFQTPREHPTMSVLENLMLVASNQTGEQFWNCWFRSGAVRRQEEEIRAKAMEVLEFVDLTRLADEYAGKLSGGQKKLLELARILMTEPKIVLLDEPGAGINRTLMKRLSENIETLREERGITFLLIEHDMDLVMRLCDPVIVMSEGHKLMEGPPEKVQNDPHVLEAYLGGQYAGAADG</sequence>
<dbReference type="InterPro" id="IPR027417">
    <property type="entry name" value="P-loop_NTPase"/>
</dbReference>
<evidence type="ECO:0000256" key="3">
    <source>
        <dbReference type="ARBA" id="ARBA00022741"/>
    </source>
</evidence>
<proteinExistence type="inferred from homology"/>
<dbReference type="PROSITE" id="PS50893">
    <property type="entry name" value="ABC_TRANSPORTER_2"/>
    <property type="match status" value="1"/>
</dbReference>
<dbReference type="GO" id="GO:0005524">
    <property type="term" value="F:ATP binding"/>
    <property type="evidence" value="ECO:0007669"/>
    <property type="project" value="UniProtKB-KW"/>
</dbReference>
<dbReference type="PANTHER" id="PTHR45772">
    <property type="entry name" value="CONSERVED COMPONENT OF ABC TRANSPORTER FOR NATURAL AMINO ACIDS-RELATED"/>
    <property type="match status" value="1"/>
</dbReference>
<dbReference type="Proteomes" id="UP000320314">
    <property type="component" value="Unassembled WGS sequence"/>
</dbReference>
<dbReference type="OrthoDB" id="9806149at2"/>
<keyword evidence="4 6" id="KW-0067">ATP-binding</keyword>
<feature type="domain" description="ABC transporter" evidence="5">
    <location>
        <begin position="13"/>
        <end position="261"/>
    </location>
</feature>
<dbReference type="InterPro" id="IPR032823">
    <property type="entry name" value="BCA_ABC_TP_C"/>
</dbReference>
<evidence type="ECO:0000259" key="5">
    <source>
        <dbReference type="PROSITE" id="PS50893"/>
    </source>
</evidence>
<comment type="caution">
    <text evidence="6">The sequence shown here is derived from an EMBL/GenBank/DDBJ whole genome shotgun (WGS) entry which is preliminary data.</text>
</comment>
<evidence type="ECO:0000313" key="7">
    <source>
        <dbReference type="Proteomes" id="UP000320314"/>
    </source>
</evidence>
<dbReference type="GO" id="GO:0016887">
    <property type="term" value="F:ATP hydrolysis activity"/>
    <property type="evidence" value="ECO:0007669"/>
    <property type="project" value="InterPro"/>
</dbReference>
<dbReference type="SMART" id="SM00382">
    <property type="entry name" value="AAA"/>
    <property type="match status" value="1"/>
</dbReference>
<gene>
    <name evidence="6" type="ORF">FJU11_00890</name>
</gene>
<protein>
    <submittedName>
        <fullName evidence="6">ABC transporter ATP-binding protein</fullName>
    </submittedName>
</protein>
<name>A0A506UHM2_9HYPH</name>
<dbReference type="InterPro" id="IPR003439">
    <property type="entry name" value="ABC_transporter-like_ATP-bd"/>
</dbReference>
<keyword evidence="3" id="KW-0547">Nucleotide-binding</keyword>
<keyword evidence="2" id="KW-0813">Transport</keyword>